<dbReference type="Pfam" id="PF13649">
    <property type="entry name" value="Methyltransf_25"/>
    <property type="match status" value="1"/>
</dbReference>
<evidence type="ECO:0000259" key="1">
    <source>
        <dbReference type="Pfam" id="PF13649"/>
    </source>
</evidence>
<dbReference type="RefSeq" id="WP_165097609.1">
    <property type="nucleotide sequence ID" value="NZ_CP049056.1"/>
</dbReference>
<accession>A0A7L5BV11</accession>
<name>A0A7L5BV11_9RHOB</name>
<sequence>MEKKEETGLDDAYALRTPEDSRRLYRDWAETYDESFAGAHGYVYPERLAALFAAQPGAGGATPALDIGCGTGLVGVALRAALPSFELDGVDISAEMLAAARAKAVYRNLIEADLTGVLPFEDSAYGGFISAGTFTHGHVGPEALNELVRIARPGALFVLGVNAEVFEAGFGALLQAFENAGDIGALRIEEGRIYAESAKHEHRTDRFRAVIFTRR</sequence>
<dbReference type="KEGG" id="hdh:G5B40_08775"/>
<dbReference type="PANTHER" id="PTHR43591">
    <property type="entry name" value="METHYLTRANSFERASE"/>
    <property type="match status" value="1"/>
</dbReference>
<dbReference type="AlphaFoldDB" id="A0A7L5BV11"/>
<organism evidence="2 3">
    <name type="scientific">Pikeienuella piscinae</name>
    <dbReference type="NCBI Taxonomy" id="2748098"/>
    <lineage>
        <taxon>Bacteria</taxon>
        <taxon>Pseudomonadati</taxon>
        <taxon>Pseudomonadota</taxon>
        <taxon>Alphaproteobacteria</taxon>
        <taxon>Rhodobacterales</taxon>
        <taxon>Paracoccaceae</taxon>
        <taxon>Pikeienuella</taxon>
    </lineage>
</organism>
<dbReference type="InterPro" id="IPR029063">
    <property type="entry name" value="SAM-dependent_MTases_sf"/>
</dbReference>
<gene>
    <name evidence="2" type="ORF">G5B40_08775</name>
</gene>
<proteinExistence type="predicted"/>
<dbReference type="GO" id="GO:0008757">
    <property type="term" value="F:S-adenosylmethionine-dependent methyltransferase activity"/>
    <property type="evidence" value="ECO:0007669"/>
    <property type="project" value="InterPro"/>
</dbReference>
<dbReference type="SUPFAM" id="SSF53335">
    <property type="entry name" value="S-adenosyl-L-methionine-dependent methyltransferases"/>
    <property type="match status" value="1"/>
</dbReference>
<dbReference type="InterPro" id="IPR041698">
    <property type="entry name" value="Methyltransf_25"/>
</dbReference>
<dbReference type="GO" id="GO:0032259">
    <property type="term" value="P:methylation"/>
    <property type="evidence" value="ECO:0007669"/>
    <property type="project" value="UniProtKB-KW"/>
</dbReference>
<dbReference type="Gene3D" id="3.40.50.150">
    <property type="entry name" value="Vaccinia Virus protein VP39"/>
    <property type="match status" value="1"/>
</dbReference>
<keyword evidence="3" id="KW-1185">Reference proteome</keyword>
<evidence type="ECO:0000313" key="3">
    <source>
        <dbReference type="Proteomes" id="UP000503336"/>
    </source>
</evidence>
<keyword evidence="2" id="KW-0489">Methyltransferase</keyword>
<dbReference type="PANTHER" id="PTHR43591:SF110">
    <property type="entry name" value="RHODANESE DOMAIN-CONTAINING PROTEIN"/>
    <property type="match status" value="1"/>
</dbReference>
<protein>
    <submittedName>
        <fullName evidence="2">Class I SAM-dependent methyltransferase</fullName>
    </submittedName>
</protein>
<dbReference type="Proteomes" id="UP000503336">
    <property type="component" value="Chromosome"/>
</dbReference>
<dbReference type="CDD" id="cd02440">
    <property type="entry name" value="AdoMet_MTases"/>
    <property type="match status" value="1"/>
</dbReference>
<dbReference type="EMBL" id="CP049056">
    <property type="protein sequence ID" value="QIE55542.1"/>
    <property type="molecule type" value="Genomic_DNA"/>
</dbReference>
<feature type="domain" description="Methyltransferase" evidence="1">
    <location>
        <begin position="65"/>
        <end position="154"/>
    </location>
</feature>
<keyword evidence="2" id="KW-0808">Transferase</keyword>
<evidence type="ECO:0000313" key="2">
    <source>
        <dbReference type="EMBL" id="QIE55542.1"/>
    </source>
</evidence>
<reference evidence="2 3" key="1">
    <citation type="submission" date="2020-02" db="EMBL/GenBank/DDBJ databases">
        <title>complete genome sequence of Rhodobacteraceae bacterium.</title>
        <authorList>
            <person name="Park J."/>
            <person name="Kim Y.-S."/>
            <person name="Kim K.-H."/>
        </authorList>
    </citation>
    <scope>NUCLEOTIDE SEQUENCE [LARGE SCALE GENOMIC DNA]</scope>
    <source>
        <strain evidence="2 3">RR4-56</strain>
    </source>
</reference>